<dbReference type="Gene3D" id="1.20.5.300">
    <property type="match status" value="1"/>
</dbReference>
<gene>
    <name evidence="1" type="primary">slyX</name>
    <name evidence="3" type="ORF">TOI97_00895</name>
</gene>
<evidence type="ECO:0000313" key="3">
    <source>
        <dbReference type="EMBL" id="MDY7218142.1"/>
    </source>
</evidence>
<protein>
    <recommendedName>
        <fullName evidence="1">Protein SlyX homolog</fullName>
    </recommendedName>
</protein>
<organism evidence="3 4">
    <name type="scientific">Denitrificimonas halotolerans</name>
    <dbReference type="NCBI Taxonomy" id="3098930"/>
    <lineage>
        <taxon>Bacteria</taxon>
        <taxon>Pseudomonadati</taxon>
        <taxon>Pseudomonadota</taxon>
        <taxon>Gammaproteobacteria</taxon>
        <taxon>Pseudomonadales</taxon>
        <taxon>Pseudomonadaceae</taxon>
        <taxon>Denitrificimonas</taxon>
    </lineage>
</organism>
<sequence length="67" mass="7764">MSIEERVAELEIRQAFQDDTIATLNDVIVEQQRLIARMETQLKLLAQRQVGLSNQFNETPNDPPPHY</sequence>
<feature type="coiled-coil region" evidence="2">
    <location>
        <begin position="21"/>
        <end position="48"/>
    </location>
</feature>
<evidence type="ECO:0000256" key="1">
    <source>
        <dbReference type="HAMAP-Rule" id="MF_00715"/>
    </source>
</evidence>
<dbReference type="Pfam" id="PF04102">
    <property type="entry name" value="SlyX"/>
    <property type="match status" value="1"/>
</dbReference>
<name>A0ABU5GNN3_9GAMM</name>
<evidence type="ECO:0000313" key="4">
    <source>
        <dbReference type="Proteomes" id="UP001294570"/>
    </source>
</evidence>
<comment type="caution">
    <text evidence="3">The sequence shown here is derived from an EMBL/GenBank/DDBJ whole genome shotgun (WGS) entry which is preliminary data.</text>
</comment>
<dbReference type="EMBL" id="JAXIVU010000001">
    <property type="protein sequence ID" value="MDY7218142.1"/>
    <property type="molecule type" value="Genomic_DNA"/>
</dbReference>
<dbReference type="PANTHER" id="PTHR36508">
    <property type="entry name" value="PROTEIN SLYX"/>
    <property type="match status" value="1"/>
</dbReference>
<reference evidence="3 4" key="1">
    <citation type="submission" date="2023-12" db="EMBL/GenBank/DDBJ databases">
        <title>Denitrificimonas halotolerans sp. nov.,a novel species isolated from landfill leachate.</title>
        <authorList>
            <person name="Wang S."/>
        </authorList>
    </citation>
    <scope>NUCLEOTIDE SEQUENCE [LARGE SCALE GENOMIC DNA]</scope>
    <source>
        <strain evidence="3 4">JX-1</strain>
    </source>
</reference>
<dbReference type="RefSeq" id="WP_321552241.1">
    <property type="nucleotide sequence ID" value="NZ_JAXIVU010000001.1"/>
</dbReference>
<comment type="similarity">
    <text evidence="1">Belongs to the SlyX family.</text>
</comment>
<dbReference type="InterPro" id="IPR007236">
    <property type="entry name" value="SlyX"/>
</dbReference>
<dbReference type="Proteomes" id="UP001294570">
    <property type="component" value="Unassembled WGS sequence"/>
</dbReference>
<keyword evidence="2" id="KW-0175">Coiled coil</keyword>
<accession>A0ABU5GNN3</accession>
<keyword evidence="4" id="KW-1185">Reference proteome</keyword>
<dbReference type="HAMAP" id="MF_00715">
    <property type="entry name" value="SlyX"/>
    <property type="match status" value="1"/>
</dbReference>
<evidence type="ECO:0000256" key="2">
    <source>
        <dbReference type="SAM" id="Coils"/>
    </source>
</evidence>
<proteinExistence type="inferred from homology"/>
<dbReference type="PANTHER" id="PTHR36508:SF1">
    <property type="entry name" value="PROTEIN SLYX"/>
    <property type="match status" value="1"/>
</dbReference>